<proteinExistence type="predicted"/>
<protein>
    <submittedName>
        <fullName evidence="1">Uncharacterized protein</fullName>
    </submittedName>
</protein>
<sequence>MPCHQLRTHSGRDSNWSVSTCGADNGLYVPSLAEQARYCRSGSHRDCPLYCQARVYEKPLRAGEYGRCSFSPLLRAA</sequence>
<comment type="caution">
    <text evidence="1">The sequence shown here is derived from an EMBL/GenBank/DDBJ whole genome shotgun (WGS) entry which is preliminary data.</text>
</comment>
<dbReference type="Proteomes" id="UP000885986">
    <property type="component" value="Unassembled WGS sequence"/>
</dbReference>
<dbReference type="AlphaFoldDB" id="A0A7C2XY98"/>
<dbReference type="EMBL" id="DSDS01000013">
    <property type="protein sequence ID" value="HET97219.1"/>
    <property type="molecule type" value="Genomic_DNA"/>
</dbReference>
<gene>
    <name evidence="1" type="ORF">ENN98_00655</name>
</gene>
<reference evidence="1" key="1">
    <citation type="journal article" date="2020" name="mSystems">
        <title>Genome- and Community-Level Interaction Insights into Carbon Utilization and Element Cycling Functions of Hydrothermarchaeota in Hydrothermal Sediment.</title>
        <authorList>
            <person name="Zhou Z."/>
            <person name="Liu Y."/>
            <person name="Xu W."/>
            <person name="Pan J."/>
            <person name="Luo Z.H."/>
            <person name="Li M."/>
        </authorList>
    </citation>
    <scope>NUCLEOTIDE SEQUENCE [LARGE SCALE GENOMIC DNA]</scope>
    <source>
        <strain evidence="1">SpSt-1224</strain>
    </source>
</reference>
<evidence type="ECO:0000313" key="1">
    <source>
        <dbReference type="EMBL" id="HET97219.1"/>
    </source>
</evidence>
<accession>A0A7C2XY98</accession>
<organism evidence="1">
    <name type="scientific">Desulfurivibrio alkaliphilus</name>
    <dbReference type="NCBI Taxonomy" id="427923"/>
    <lineage>
        <taxon>Bacteria</taxon>
        <taxon>Pseudomonadati</taxon>
        <taxon>Thermodesulfobacteriota</taxon>
        <taxon>Desulfobulbia</taxon>
        <taxon>Desulfobulbales</taxon>
        <taxon>Desulfobulbaceae</taxon>
        <taxon>Desulfurivibrio</taxon>
    </lineage>
</organism>
<name>A0A7C2XY98_9BACT</name>